<keyword evidence="1" id="KW-0732">Signal</keyword>
<evidence type="ECO:0000313" key="2">
    <source>
        <dbReference type="EMBL" id="EEF46340.1"/>
    </source>
</evidence>
<dbReference type="AlphaFoldDB" id="B9RQA1"/>
<dbReference type="PANTHER" id="PTHR36328">
    <property type="entry name" value="TRANSMEMBRANE PROTEIN"/>
    <property type="match status" value="1"/>
</dbReference>
<name>B9RQA1_RICCO</name>
<protein>
    <recommendedName>
        <fullName evidence="4">Transmembrane protein</fullName>
    </recommendedName>
</protein>
<sequence>MAANYQRSVMAFIFIVVMVLPLVVPPANAARFTRQGIIEVSLKEDPMCPQCACCSSPPPGSCCKCCTTSFQPLDYPMP</sequence>
<dbReference type="PANTHER" id="PTHR36328:SF1">
    <property type="entry name" value="TRANSMEMBRANE PROTEIN"/>
    <property type="match status" value="1"/>
</dbReference>
<reference evidence="3" key="1">
    <citation type="journal article" date="2010" name="Nat. Biotechnol.">
        <title>Draft genome sequence of the oilseed species Ricinus communis.</title>
        <authorList>
            <person name="Chan A.P."/>
            <person name="Crabtree J."/>
            <person name="Zhao Q."/>
            <person name="Lorenzi H."/>
            <person name="Orvis J."/>
            <person name="Puiu D."/>
            <person name="Melake-Berhan A."/>
            <person name="Jones K.M."/>
            <person name="Redman J."/>
            <person name="Chen G."/>
            <person name="Cahoon E.B."/>
            <person name="Gedil M."/>
            <person name="Stanke M."/>
            <person name="Haas B.J."/>
            <person name="Wortman J.R."/>
            <person name="Fraser-Liggett C.M."/>
            <person name="Ravel J."/>
            <person name="Rabinowicz P.D."/>
        </authorList>
    </citation>
    <scope>NUCLEOTIDE SEQUENCE [LARGE SCALE GENOMIC DNA]</scope>
    <source>
        <strain evidence="3">cv. Hale</strain>
    </source>
</reference>
<feature type="signal peptide" evidence="1">
    <location>
        <begin position="1"/>
        <end position="29"/>
    </location>
</feature>
<proteinExistence type="predicted"/>
<evidence type="ECO:0000256" key="1">
    <source>
        <dbReference type="SAM" id="SignalP"/>
    </source>
</evidence>
<evidence type="ECO:0000313" key="3">
    <source>
        <dbReference type="Proteomes" id="UP000008311"/>
    </source>
</evidence>
<dbReference type="InParanoid" id="B9RQA1"/>
<dbReference type="EMBL" id="EQ973801">
    <property type="protein sequence ID" value="EEF46340.1"/>
    <property type="molecule type" value="Genomic_DNA"/>
</dbReference>
<accession>B9RQA1</accession>
<organism evidence="2 3">
    <name type="scientific">Ricinus communis</name>
    <name type="common">Castor bean</name>
    <dbReference type="NCBI Taxonomy" id="3988"/>
    <lineage>
        <taxon>Eukaryota</taxon>
        <taxon>Viridiplantae</taxon>
        <taxon>Streptophyta</taxon>
        <taxon>Embryophyta</taxon>
        <taxon>Tracheophyta</taxon>
        <taxon>Spermatophyta</taxon>
        <taxon>Magnoliopsida</taxon>
        <taxon>eudicotyledons</taxon>
        <taxon>Gunneridae</taxon>
        <taxon>Pentapetalae</taxon>
        <taxon>rosids</taxon>
        <taxon>fabids</taxon>
        <taxon>Malpighiales</taxon>
        <taxon>Euphorbiaceae</taxon>
        <taxon>Acalyphoideae</taxon>
        <taxon>Acalypheae</taxon>
        <taxon>Ricinus</taxon>
    </lineage>
</organism>
<dbReference type="Proteomes" id="UP000008311">
    <property type="component" value="Unassembled WGS sequence"/>
</dbReference>
<feature type="chain" id="PRO_5002888632" description="Transmembrane protein" evidence="1">
    <location>
        <begin position="30"/>
        <end position="78"/>
    </location>
</feature>
<evidence type="ECO:0008006" key="4">
    <source>
        <dbReference type="Google" id="ProtNLM"/>
    </source>
</evidence>
<gene>
    <name evidence="2" type="ORF">RCOM_1486990</name>
</gene>
<keyword evidence="3" id="KW-1185">Reference proteome</keyword>